<feature type="region of interest" description="Disordered" evidence="20">
    <location>
        <begin position="639"/>
        <end position="669"/>
    </location>
</feature>
<keyword evidence="8" id="KW-0433">Leucine-rich repeat</keyword>
<dbReference type="Ensembl" id="ENSMPUT00000008509.1">
    <property type="protein sequence ID" value="ENSMPUP00000008374.1"/>
    <property type="gene ID" value="ENSMPUG00000008438.1"/>
</dbReference>
<dbReference type="GO" id="GO:0043124">
    <property type="term" value="P:negative regulation of canonical NF-kappaB signal transduction"/>
    <property type="evidence" value="ECO:0007669"/>
    <property type="project" value="Ensembl"/>
</dbReference>
<dbReference type="GO" id="GO:0031965">
    <property type="term" value="C:nuclear membrane"/>
    <property type="evidence" value="ECO:0007669"/>
    <property type="project" value="UniProtKB-SubCell"/>
</dbReference>
<organism evidence="23">
    <name type="scientific">Mustela putorius furo</name>
    <name type="common">European domestic ferret</name>
    <name type="synonym">Mustela furo</name>
    <dbReference type="NCBI Taxonomy" id="9669"/>
    <lineage>
        <taxon>Eukaryota</taxon>
        <taxon>Metazoa</taxon>
        <taxon>Chordata</taxon>
        <taxon>Craniata</taxon>
        <taxon>Vertebrata</taxon>
        <taxon>Euteleostomi</taxon>
        <taxon>Mammalia</taxon>
        <taxon>Eutheria</taxon>
        <taxon>Laurasiatheria</taxon>
        <taxon>Carnivora</taxon>
        <taxon>Caniformia</taxon>
        <taxon>Musteloidea</taxon>
        <taxon>Mustelidae</taxon>
        <taxon>Mustelinae</taxon>
        <taxon>Mustela</taxon>
    </lineage>
</organism>
<evidence type="ECO:0000256" key="4">
    <source>
        <dbReference type="ARBA" id="ARBA00008665"/>
    </source>
</evidence>
<dbReference type="GO" id="GO:0140739">
    <property type="term" value="P:NLRP6 inflammasome complex assembly"/>
    <property type="evidence" value="ECO:0007669"/>
    <property type="project" value="Ensembl"/>
</dbReference>
<dbReference type="GO" id="GO:0140693">
    <property type="term" value="F:molecular condensate scaffold activity"/>
    <property type="evidence" value="ECO:0007669"/>
    <property type="project" value="Ensembl"/>
</dbReference>
<keyword evidence="11" id="KW-0067">ATP-binding</keyword>
<keyword evidence="6" id="KW-0963">Cytoplasm</keyword>
<name>M3YAL7_MUSPF</name>
<dbReference type="InterPro" id="IPR007111">
    <property type="entry name" value="NACHT_NTPase"/>
</dbReference>
<keyword evidence="14" id="KW-0472">Membrane</keyword>
<dbReference type="HOGENOM" id="CLU_002274_2_2_1"/>
<evidence type="ECO:0000256" key="13">
    <source>
        <dbReference type="ARBA" id="ARBA00022859"/>
    </source>
</evidence>
<dbReference type="GO" id="GO:0003725">
    <property type="term" value="F:double-stranded RNA binding"/>
    <property type="evidence" value="ECO:0007669"/>
    <property type="project" value="Ensembl"/>
</dbReference>
<dbReference type="GO" id="GO:0005886">
    <property type="term" value="C:plasma membrane"/>
    <property type="evidence" value="ECO:0007669"/>
    <property type="project" value="UniProtKB-SubCell"/>
</dbReference>
<evidence type="ECO:0000256" key="17">
    <source>
        <dbReference type="ARBA" id="ARBA00023242"/>
    </source>
</evidence>
<dbReference type="PANTHER" id="PTHR45690:SF1">
    <property type="entry name" value="NACHT, LRR AND PYD DOMAINS-CONTAINING PROTEIN 6"/>
    <property type="match status" value="1"/>
</dbReference>
<keyword evidence="5" id="KW-1003">Cell membrane</keyword>
<dbReference type="eggNOG" id="ENOG502SANB">
    <property type="taxonomic scope" value="Eukaryota"/>
</dbReference>
<dbReference type="GO" id="GO:0038187">
    <property type="term" value="F:pattern recognition receptor activity"/>
    <property type="evidence" value="ECO:0007669"/>
    <property type="project" value="Ensembl"/>
</dbReference>
<dbReference type="GO" id="GO:0070891">
    <property type="term" value="F:lipoteichoic acid binding"/>
    <property type="evidence" value="ECO:0007669"/>
    <property type="project" value="Ensembl"/>
</dbReference>
<evidence type="ECO:0000256" key="3">
    <source>
        <dbReference type="ARBA" id="ARBA00004236"/>
    </source>
</evidence>
<dbReference type="GO" id="GO:0070266">
    <property type="term" value="P:necroptotic process"/>
    <property type="evidence" value="ECO:0007669"/>
    <property type="project" value="Ensembl"/>
</dbReference>
<evidence type="ECO:0000256" key="10">
    <source>
        <dbReference type="ARBA" id="ARBA00022741"/>
    </source>
</evidence>
<dbReference type="GO" id="GO:0140738">
    <property type="term" value="C:NLRP6 inflammasome complex"/>
    <property type="evidence" value="ECO:0007669"/>
    <property type="project" value="Ensembl"/>
</dbReference>
<evidence type="ECO:0000259" key="22">
    <source>
        <dbReference type="PROSITE" id="PS50837"/>
    </source>
</evidence>
<dbReference type="GeneTree" id="ENSGT00940000162758"/>
<dbReference type="InterPro" id="IPR027417">
    <property type="entry name" value="P-loop_NTPase"/>
</dbReference>
<dbReference type="GO" id="GO:0042060">
    <property type="term" value="P:wound healing"/>
    <property type="evidence" value="ECO:0007669"/>
    <property type="project" value="Ensembl"/>
</dbReference>
<evidence type="ECO:0000256" key="9">
    <source>
        <dbReference type="ARBA" id="ARBA00022737"/>
    </source>
</evidence>
<dbReference type="Gene3D" id="1.10.533.10">
    <property type="entry name" value="Death Domain, Fas"/>
    <property type="match status" value="1"/>
</dbReference>
<dbReference type="SUPFAM" id="SSF47986">
    <property type="entry name" value="DEATH domain"/>
    <property type="match status" value="1"/>
</dbReference>
<feature type="domain" description="NACHT" evidence="22">
    <location>
        <begin position="253"/>
        <end position="569"/>
    </location>
</feature>
<dbReference type="Pfam" id="PF17779">
    <property type="entry name" value="WHD_NOD2"/>
    <property type="match status" value="1"/>
</dbReference>
<accession>M3YAL7</accession>
<dbReference type="SMART" id="SM00368">
    <property type="entry name" value="LRR_RI"/>
    <property type="match status" value="3"/>
</dbReference>
<dbReference type="GO" id="GO:0032731">
    <property type="term" value="P:positive regulation of interleukin-1 beta production"/>
    <property type="evidence" value="ECO:0007669"/>
    <property type="project" value="Ensembl"/>
</dbReference>
<dbReference type="GO" id="GO:0035591">
    <property type="term" value="F:signaling adaptor activity"/>
    <property type="evidence" value="ECO:0007669"/>
    <property type="project" value="Ensembl"/>
</dbReference>
<evidence type="ECO:0000256" key="11">
    <source>
        <dbReference type="ARBA" id="ARBA00022840"/>
    </source>
</evidence>
<evidence type="ECO:0000256" key="19">
    <source>
        <dbReference type="ARBA" id="ARBA00080870"/>
    </source>
</evidence>
<dbReference type="GO" id="GO:0070255">
    <property type="term" value="P:regulation of mucus secretion"/>
    <property type="evidence" value="ECO:0007669"/>
    <property type="project" value="Ensembl"/>
</dbReference>
<dbReference type="GO" id="GO:0140374">
    <property type="term" value="P:antiviral innate immune response"/>
    <property type="evidence" value="ECO:0007669"/>
    <property type="project" value="Ensembl"/>
</dbReference>
<dbReference type="PROSITE" id="PS50824">
    <property type="entry name" value="DAPIN"/>
    <property type="match status" value="1"/>
</dbReference>
<dbReference type="Gene3D" id="3.40.50.300">
    <property type="entry name" value="P-loop containing nucleotide triphosphate hydrolases"/>
    <property type="match status" value="1"/>
</dbReference>
<dbReference type="GO" id="GO:0001530">
    <property type="term" value="F:lipopolysaccharide binding"/>
    <property type="evidence" value="ECO:0007669"/>
    <property type="project" value="Ensembl"/>
</dbReference>
<evidence type="ECO:0000256" key="8">
    <source>
        <dbReference type="ARBA" id="ARBA00022614"/>
    </source>
</evidence>
<dbReference type="SUPFAM" id="SSF52540">
    <property type="entry name" value="P-loop containing nucleoside triphosphate hydrolases"/>
    <property type="match status" value="1"/>
</dbReference>
<dbReference type="GO" id="GO:0034122">
    <property type="term" value="P:negative regulation of toll-like receptor signaling pathway"/>
    <property type="evidence" value="ECO:0007669"/>
    <property type="project" value="Ensembl"/>
</dbReference>
<sequence length="948" mass="106404">RRQSLGAKPRSPLHASPPRECSLEQRGLVGAADRRAPRGRVGWEAGQGRGPRNHMRVDRHRPPAPSTEARAAKARDLLQAALEDLSQEQLKRFRHKLRDAALDGRSIPWGRLERADAVDLAEQMIQFYGPEPALDVARKTLKRADVRDVAARLKEQGLQWFSPGSSALLSVSEYKKKYREHVLQQHAKVKERNARSVKINKRFTKLLIARESAALVDEAPGLAEEPEPERARRSDTHTFNRLFGRDEEGQRPLTVVLQGPAGIGKTMAAKKILYDWAVGKLYHDQVDFAFFLPCRELLERPGPCSLARLVLDQCPHRSAPVRQMLARSERLLFILDGADELPPGPADAAPCTDPFEEADGARVLDGLMSKTLLPGARLLVTARATAPGRLQGRLCSPQCAEVRGFSDKDKKKYFHKFFRDERMAERAYRFVKENETLFALCFVPFVCWIVCTVLRQQLQLHQDLSRTSKTTTSVYLLFITSVLSSAPATDGPQMQEELRKLGRLAREGTLRHRAQFPEKDLERLELRGSKVQTLFLSKKELPGVLETEVTYQFMDQSFQEFFAALSYLLEQEKALEAPADSVGALLQGGTELRGHLTLTTRFLFGLLNGERLRDIERHFGCGGVVSKRVKQDVLRWVQEQGQGHPRAAPEGTEETEAPEGSQEPEEEEEGELSYPLELLYCLYETQESTFVHQALRGWPELLLERVHFSRLDLLVLSYCVRSCPAGQALRLVSCVLVPPQEKKKKSLIKRLHGSLSGSSSQATARKSQASPLRTLFEAMTDQHCGLHSLTLCRCRLPDSICRDLSEALREAPALRELGLLHNRLSEAGLRVLSEGLAWPQCRVQKLRVWQPRLQEAFQYLTSVLRQSPALTILELGDCQLSEPTVTDLCAVLQHPGCRLQTLRLTSVQLSEQSLKELQVVKTAKPDLVITHPALDGHPRPPAGHSSAL</sequence>
<evidence type="ECO:0000256" key="12">
    <source>
        <dbReference type="ARBA" id="ARBA00022843"/>
    </source>
</evidence>
<keyword evidence="13" id="KW-0391">Immunity</keyword>
<evidence type="ECO:0000256" key="18">
    <source>
        <dbReference type="ARBA" id="ARBA00072714"/>
    </source>
</evidence>
<dbReference type="InterPro" id="IPR041267">
    <property type="entry name" value="NLRP_HD2"/>
</dbReference>
<feature type="region of interest" description="Disordered" evidence="20">
    <location>
        <begin position="1"/>
        <end position="66"/>
    </location>
</feature>
<dbReference type="GO" id="GO:0032741">
    <property type="term" value="P:positive regulation of interleukin-18 production"/>
    <property type="evidence" value="ECO:0007669"/>
    <property type="project" value="Ensembl"/>
</dbReference>
<dbReference type="InterPro" id="IPR004020">
    <property type="entry name" value="DAPIN"/>
</dbReference>
<dbReference type="SMART" id="SM01289">
    <property type="entry name" value="PYRIN"/>
    <property type="match status" value="1"/>
</dbReference>
<feature type="compositionally biased region" description="Acidic residues" evidence="20">
    <location>
        <begin position="651"/>
        <end position="669"/>
    </location>
</feature>
<dbReference type="GO" id="GO:0048874">
    <property type="term" value="P:host-mediated modulation of intestinal microbiota composition"/>
    <property type="evidence" value="ECO:0007669"/>
    <property type="project" value="Ensembl"/>
</dbReference>
<evidence type="ECO:0000256" key="16">
    <source>
        <dbReference type="ARBA" id="ARBA00023233"/>
    </source>
</evidence>
<evidence type="ECO:0000256" key="20">
    <source>
        <dbReference type="SAM" id="MobiDB-lite"/>
    </source>
</evidence>
<evidence type="ECO:0000259" key="21">
    <source>
        <dbReference type="PROSITE" id="PS50824"/>
    </source>
</evidence>
<keyword evidence="17" id="KW-0539">Nucleus</keyword>
<dbReference type="InterPro" id="IPR050637">
    <property type="entry name" value="NLRP_innate_immun_reg"/>
</dbReference>
<dbReference type="GO" id="GO:0050729">
    <property type="term" value="P:positive regulation of inflammatory response"/>
    <property type="evidence" value="ECO:0007669"/>
    <property type="project" value="Ensembl"/>
</dbReference>
<dbReference type="GO" id="GO:0051260">
    <property type="term" value="P:protein homooligomerization"/>
    <property type="evidence" value="ECO:0007669"/>
    <property type="project" value="Ensembl"/>
</dbReference>
<dbReference type="SUPFAM" id="SSF52047">
    <property type="entry name" value="RNI-like"/>
    <property type="match status" value="1"/>
</dbReference>
<dbReference type="CDD" id="cd08321">
    <property type="entry name" value="Pyrin_ASC-like"/>
    <property type="match status" value="1"/>
</dbReference>
<feature type="domain" description="Pyrin" evidence="21">
    <location>
        <begin position="70"/>
        <end position="159"/>
    </location>
</feature>
<dbReference type="Pfam" id="PF17776">
    <property type="entry name" value="NLRC4_HD2"/>
    <property type="match status" value="1"/>
</dbReference>
<evidence type="ECO:0000313" key="23">
    <source>
        <dbReference type="Ensembl" id="ENSMPUP00000008374.1"/>
    </source>
</evidence>
<dbReference type="GO" id="GO:0002438">
    <property type="term" value="P:acute inflammatory response to antigenic stimulus"/>
    <property type="evidence" value="ECO:0007669"/>
    <property type="project" value="Ensembl"/>
</dbReference>
<reference evidence="23" key="1">
    <citation type="submission" date="2024-06" db="UniProtKB">
        <authorList>
            <consortium name="Ensembl"/>
        </authorList>
    </citation>
    <scope>IDENTIFICATION</scope>
</reference>
<dbReference type="GO" id="GO:0035655">
    <property type="term" value="P:interleukin-18-mediated signaling pathway"/>
    <property type="evidence" value="ECO:0007669"/>
    <property type="project" value="Ensembl"/>
</dbReference>
<comment type="similarity">
    <text evidence="4">Belongs to the NLRP family.</text>
</comment>
<dbReference type="PROSITE" id="PS50837">
    <property type="entry name" value="NACHT"/>
    <property type="match status" value="1"/>
</dbReference>
<dbReference type="Pfam" id="PF05729">
    <property type="entry name" value="NACHT"/>
    <property type="match status" value="1"/>
</dbReference>
<keyword evidence="15" id="KW-0395">Inflammatory response</keyword>
<dbReference type="InParanoid" id="M3YAL7"/>
<keyword evidence="16" id="KW-1271">Inflammasome</keyword>
<dbReference type="FunFam" id="3.40.50.300:FF:001349">
    <property type="entry name" value="NLR family pyrin domain containing 6"/>
    <property type="match status" value="1"/>
</dbReference>
<dbReference type="PANTHER" id="PTHR45690">
    <property type="entry name" value="NACHT, LRR AND PYD DOMAINS-CONTAINING PROTEIN 12"/>
    <property type="match status" value="1"/>
</dbReference>
<keyword evidence="9" id="KW-0677">Repeat</keyword>
<dbReference type="GO" id="GO:0070269">
    <property type="term" value="P:pyroptotic inflammatory response"/>
    <property type="evidence" value="ECO:0007669"/>
    <property type="project" value="Ensembl"/>
</dbReference>
<evidence type="ECO:0000256" key="14">
    <source>
        <dbReference type="ARBA" id="ARBA00023136"/>
    </source>
</evidence>
<evidence type="ECO:0000256" key="15">
    <source>
        <dbReference type="ARBA" id="ARBA00023198"/>
    </source>
</evidence>
<dbReference type="GO" id="GO:0070373">
    <property type="term" value="P:negative regulation of ERK1 and ERK2 cascade"/>
    <property type="evidence" value="ECO:0007669"/>
    <property type="project" value="Ensembl"/>
</dbReference>
<dbReference type="InterPro" id="IPR032675">
    <property type="entry name" value="LRR_dom_sf"/>
</dbReference>
<dbReference type="GO" id="GO:0070498">
    <property type="term" value="P:interleukin-1-mediated signaling pathway"/>
    <property type="evidence" value="ECO:0007669"/>
    <property type="project" value="Ensembl"/>
</dbReference>
<dbReference type="EMBL" id="AEYP01101490">
    <property type="status" value="NOT_ANNOTATED_CDS"/>
    <property type="molecule type" value="Genomic_DNA"/>
</dbReference>
<proteinExistence type="inferred from homology"/>
<dbReference type="STRING" id="9669.ENSMPUP00000008374"/>
<dbReference type="GO" id="GO:0010506">
    <property type="term" value="P:regulation of autophagy"/>
    <property type="evidence" value="ECO:0007669"/>
    <property type="project" value="Ensembl"/>
</dbReference>
<dbReference type="GO" id="GO:0009306">
    <property type="term" value="P:protein secretion"/>
    <property type="evidence" value="ECO:0007669"/>
    <property type="project" value="Ensembl"/>
</dbReference>
<keyword evidence="12" id="KW-0832">Ubl conjugation</keyword>
<evidence type="ECO:0000256" key="7">
    <source>
        <dbReference type="ARBA" id="ARBA00022588"/>
    </source>
</evidence>
<comment type="subcellular location">
    <subcellularLocation>
        <location evidence="3">Cell membrane</location>
    </subcellularLocation>
    <subcellularLocation>
        <location evidence="1">Inflammasome</location>
    </subcellularLocation>
    <subcellularLocation>
        <location evidence="2">Nucleus membrane</location>
    </subcellularLocation>
</comment>
<gene>
    <name evidence="23" type="primary">NLRP6</name>
</gene>
<evidence type="ECO:0000256" key="1">
    <source>
        <dbReference type="ARBA" id="ARBA00004110"/>
    </source>
</evidence>
<dbReference type="GO" id="GO:0002862">
    <property type="term" value="P:negative regulation of inflammatory response to antigenic stimulus"/>
    <property type="evidence" value="ECO:0007669"/>
    <property type="project" value="Ensembl"/>
</dbReference>
<keyword evidence="10" id="KW-0547">Nucleotide-binding</keyword>
<protein>
    <recommendedName>
        <fullName evidence="18">NACHT, LRR and PYD domains-containing protein 6</fullName>
    </recommendedName>
    <alternativeName>
        <fullName evidence="19">Angiotensin II/vasopressin receptor</fullName>
    </alternativeName>
</protein>
<dbReference type="FunFam" id="1.10.533.10:FF:000069">
    <property type="entry name" value="NACHT, LRR and PYD domains-containing protein 6"/>
    <property type="match status" value="1"/>
</dbReference>
<dbReference type="OMA" id="QFMDQSF"/>
<dbReference type="InterPro" id="IPR011029">
    <property type="entry name" value="DEATH-like_dom_sf"/>
</dbReference>
<dbReference type="GO" id="GO:2000494">
    <property type="term" value="P:positive regulation of interleukin-18-mediated signaling pathway"/>
    <property type="evidence" value="ECO:0007669"/>
    <property type="project" value="Ensembl"/>
</dbReference>
<evidence type="ECO:0000256" key="2">
    <source>
        <dbReference type="ARBA" id="ARBA00004126"/>
    </source>
</evidence>
<dbReference type="Gene3D" id="3.80.10.10">
    <property type="entry name" value="Ribonuclease Inhibitor"/>
    <property type="match status" value="1"/>
</dbReference>
<dbReference type="GO" id="GO:0070946">
    <property type="term" value="P:neutrophil-mediated killing of gram-positive bacterium"/>
    <property type="evidence" value="ECO:0007669"/>
    <property type="project" value="Ensembl"/>
</dbReference>
<evidence type="ECO:0000256" key="5">
    <source>
        <dbReference type="ARBA" id="ARBA00022475"/>
    </source>
</evidence>
<dbReference type="InterPro" id="IPR041075">
    <property type="entry name" value="NOD1/2_WH"/>
</dbReference>
<keyword evidence="7" id="KW-0399">Innate immunity</keyword>
<dbReference type="GO" id="GO:0051604">
    <property type="term" value="P:protein maturation"/>
    <property type="evidence" value="ECO:0007669"/>
    <property type="project" value="Ensembl"/>
</dbReference>
<dbReference type="GO" id="GO:0005524">
    <property type="term" value="F:ATP binding"/>
    <property type="evidence" value="ECO:0007669"/>
    <property type="project" value="UniProtKB-KW"/>
</dbReference>
<dbReference type="GO" id="GO:0032689">
    <property type="term" value="P:negative regulation of type II interferon production"/>
    <property type="evidence" value="ECO:0007669"/>
    <property type="project" value="Ensembl"/>
</dbReference>
<dbReference type="Pfam" id="PF02758">
    <property type="entry name" value="PYRIN"/>
    <property type="match status" value="1"/>
</dbReference>
<dbReference type="AlphaFoldDB" id="M3YAL7"/>
<evidence type="ECO:0000256" key="6">
    <source>
        <dbReference type="ARBA" id="ARBA00022490"/>
    </source>
</evidence>